<evidence type="ECO:0000313" key="1">
    <source>
        <dbReference type="EMBL" id="CAI8976354.1"/>
    </source>
</evidence>
<sequence length="72" mass="8007">MAAGISIRGHWNHAVTCVCVEVERTRESTPAEVLTLNFPGQLTPDRASVHLIVRQCRPSAFSPPFGTRFQCR</sequence>
<evidence type="ECO:0000313" key="2">
    <source>
        <dbReference type="Proteomes" id="UP001162030"/>
    </source>
</evidence>
<dbReference type="EMBL" id="OX458333">
    <property type="protein sequence ID" value="CAI8976354.1"/>
    <property type="molecule type" value="Genomic_DNA"/>
</dbReference>
<organism evidence="1 2">
    <name type="scientific">Methylocaldum szegediense</name>
    <dbReference type="NCBI Taxonomy" id="73780"/>
    <lineage>
        <taxon>Bacteria</taxon>
        <taxon>Pseudomonadati</taxon>
        <taxon>Pseudomonadota</taxon>
        <taxon>Gammaproteobacteria</taxon>
        <taxon>Methylococcales</taxon>
        <taxon>Methylococcaceae</taxon>
        <taxon>Methylocaldum</taxon>
    </lineage>
</organism>
<name>A0ABN8XFC9_9GAMM</name>
<reference evidence="1 2" key="1">
    <citation type="submission" date="2023-03" db="EMBL/GenBank/DDBJ databases">
        <authorList>
            <person name="Pearce D."/>
        </authorList>
    </citation>
    <scope>NUCLEOTIDE SEQUENCE [LARGE SCALE GENOMIC DNA]</scope>
    <source>
        <strain evidence="1">Msz</strain>
    </source>
</reference>
<protein>
    <submittedName>
        <fullName evidence="1">Uncharacterized protein</fullName>
    </submittedName>
</protein>
<proteinExistence type="predicted"/>
<gene>
    <name evidence="1" type="ORF">MSZNOR_5010</name>
</gene>
<keyword evidence="2" id="KW-1185">Reference proteome</keyword>
<dbReference type="Proteomes" id="UP001162030">
    <property type="component" value="Chromosome"/>
</dbReference>
<accession>A0ABN8XFC9</accession>